<sequence length="156" mass="16413">MYFDDSFASTPDSSSLASSPPSTMSSSPISIAGFSSPSSAPSSSSPRDISPSSRGSSCAYPSWPSGNSLGPYERTSASSYISDADLFPDELLDCAPLLERAPAPPREILMPAPAPQPLAPLYASSKPRKMRRSSSNKKSRPVKPMSLISESPKAPE</sequence>
<reference evidence="2" key="1">
    <citation type="journal article" date="2020" name="Stud. Mycol.">
        <title>101 Dothideomycetes genomes: a test case for predicting lifestyles and emergence of pathogens.</title>
        <authorList>
            <person name="Haridas S."/>
            <person name="Albert R."/>
            <person name="Binder M."/>
            <person name="Bloem J."/>
            <person name="Labutti K."/>
            <person name="Salamov A."/>
            <person name="Andreopoulos B."/>
            <person name="Baker S."/>
            <person name="Barry K."/>
            <person name="Bills G."/>
            <person name="Bluhm B."/>
            <person name="Cannon C."/>
            <person name="Castanera R."/>
            <person name="Culley D."/>
            <person name="Daum C."/>
            <person name="Ezra D."/>
            <person name="Gonzalez J."/>
            <person name="Henrissat B."/>
            <person name="Kuo A."/>
            <person name="Liang C."/>
            <person name="Lipzen A."/>
            <person name="Lutzoni F."/>
            <person name="Magnuson J."/>
            <person name="Mondo S."/>
            <person name="Nolan M."/>
            <person name="Ohm R."/>
            <person name="Pangilinan J."/>
            <person name="Park H.-J."/>
            <person name="Ramirez L."/>
            <person name="Alfaro M."/>
            <person name="Sun H."/>
            <person name="Tritt A."/>
            <person name="Yoshinaga Y."/>
            <person name="Zwiers L.-H."/>
            <person name="Turgeon B."/>
            <person name="Goodwin S."/>
            <person name="Spatafora J."/>
            <person name="Crous P."/>
            <person name="Grigoriev I."/>
        </authorList>
    </citation>
    <scope>NUCLEOTIDE SEQUENCE</scope>
    <source>
        <strain evidence="2">CBS 121410</strain>
    </source>
</reference>
<dbReference type="OrthoDB" id="5294241at2759"/>
<keyword evidence="3" id="KW-1185">Reference proteome</keyword>
<evidence type="ECO:0000256" key="1">
    <source>
        <dbReference type="SAM" id="MobiDB-lite"/>
    </source>
</evidence>
<accession>A0A6A5YDG7</accession>
<organism evidence="2 3">
    <name type="scientific">Saccharata proteae CBS 121410</name>
    <dbReference type="NCBI Taxonomy" id="1314787"/>
    <lineage>
        <taxon>Eukaryota</taxon>
        <taxon>Fungi</taxon>
        <taxon>Dikarya</taxon>
        <taxon>Ascomycota</taxon>
        <taxon>Pezizomycotina</taxon>
        <taxon>Dothideomycetes</taxon>
        <taxon>Dothideomycetes incertae sedis</taxon>
        <taxon>Botryosphaeriales</taxon>
        <taxon>Saccharataceae</taxon>
        <taxon>Saccharata</taxon>
    </lineage>
</organism>
<feature type="region of interest" description="Disordered" evidence="1">
    <location>
        <begin position="1"/>
        <end position="75"/>
    </location>
</feature>
<gene>
    <name evidence="2" type="ORF">K490DRAFT_64092</name>
</gene>
<feature type="compositionally biased region" description="Basic residues" evidence="1">
    <location>
        <begin position="126"/>
        <end position="141"/>
    </location>
</feature>
<evidence type="ECO:0000313" key="2">
    <source>
        <dbReference type="EMBL" id="KAF2088881.1"/>
    </source>
</evidence>
<dbReference type="Proteomes" id="UP000799776">
    <property type="component" value="Unassembled WGS sequence"/>
</dbReference>
<name>A0A6A5YDG7_9PEZI</name>
<feature type="compositionally biased region" description="Low complexity" evidence="1">
    <location>
        <begin position="1"/>
        <end position="57"/>
    </location>
</feature>
<dbReference type="EMBL" id="ML978715">
    <property type="protein sequence ID" value="KAF2088881.1"/>
    <property type="molecule type" value="Genomic_DNA"/>
</dbReference>
<dbReference type="AlphaFoldDB" id="A0A6A5YDG7"/>
<feature type="region of interest" description="Disordered" evidence="1">
    <location>
        <begin position="106"/>
        <end position="156"/>
    </location>
</feature>
<protein>
    <submittedName>
        <fullName evidence="2">Uncharacterized protein</fullName>
    </submittedName>
</protein>
<evidence type="ECO:0000313" key="3">
    <source>
        <dbReference type="Proteomes" id="UP000799776"/>
    </source>
</evidence>
<proteinExistence type="predicted"/>